<dbReference type="RefSeq" id="WP_377552658.1">
    <property type="nucleotide sequence ID" value="NZ_JBHSBN010000039.1"/>
</dbReference>
<organism evidence="2 3">
    <name type="scientific">Micromonospora zhanjiangensis</name>
    <dbReference type="NCBI Taxonomy" id="1522057"/>
    <lineage>
        <taxon>Bacteria</taxon>
        <taxon>Bacillati</taxon>
        <taxon>Actinomycetota</taxon>
        <taxon>Actinomycetes</taxon>
        <taxon>Micromonosporales</taxon>
        <taxon>Micromonosporaceae</taxon>
        <taxon>Micromonospora</taxon>
    </lineage>
</organism>
<keyword evidence="3" id="KW-1185">Reference proteome</keyword>
<protein>
    <submittedName>
        <fullName evidence="2">DivIVA domain-containing protein</fullName>
    </submittedName>
</protein>
<gene>
    <name evidence="2" type="ORF">ACFOX0_31030</name>
</gene>
<reference evidence="3" key="1">
    <citation type="journal article" date="2019" name="Int. J. Syst. Evol. Microbiol.">
        <title>The Global Catalogue of Microorganisms (GCM) 10K type strain sequencing project: providing services to taxonomists for standard genome sequencing and annotation.</title>
        <authorList>
            <consortium name="The Broad Institute Genomics Platform"/>
            <consortium name="The Broad Institute Genome Sequencing Center for Infectious Disease"/>
            <person name="Wu L."/>
            <person name="Ma J."/>
        </authorList>
    </citation>
    <scope>NUCLEOTIDE SEQUENCE [LARGE SCALE GENOMIC DNA]</scope>
    <source>
        <strain evidence="3">2902at01</strain>
    </source>
</reference>
<dbReference type="Proteomes" id="UP001595868">
    <property type="component" value="Unassembled WGS sequence"/>
</dbReference>
<feature type="region of interest" description="Disordered" evidence="1">
    <location>
        <begin position="1"/>
        <end position="36"/>
    </location>
</feature>
<name>A0ABV8KWI8_9ACTN</name>
<evidence type="ECO:0000256" key="1">
    <source>
        <dbReference type="SAM" id="MobiDB-lite"/>
    </source>
</evidence>
<accession>A0ABV8KWI8</accession>
<evidence type="ECO:0000313" key="3">
    <source>
        <dbReference type="Proteomes" id="UP001595868"/>
    </source>
</evidence>
<dbReference type="Gene3D" id="6.10.250.660">
    <property type="match status" value="1"/>
</dbReference>
<dbReference type="NCBIfam" id="TIGR03544">
    <property type="entry name" value="DivI1A_domain"/>
    <property type="match status" value="1"/>
</dbReference>
<dbReference type="EMBL" id="JBHSBN010000039">
    <property type="protein sequence ID" value="MFC4110341.1"/>
    <property type="molecule type" value="Genomic_DNA"/>
</dbReference>
<proteinExistence type="predicted"/>
<feature type="region of interest" description="Disordered" evidence="1">
    <location>
        <begin position="99"/>
        <end position="126"/>
    </location>
</feature>
<comment type="caution">
    <text evidence="2">The sequence shown here is derived from an EMBL/GenBank/DDBJ whole genome shotgun (WGS) entry which is preliminary data.</text>
</comment>
<sequence length="126" mass="13997">MADLTGAGSHTGAHSRTGATGGTVYRAGRSGRLGPRQIRGARFTVRRFGRRGVDPDEVRRFLARVADEVSDLHAELAASRDEANWLRFALREWQAGFPYGNERRTDYGRASRPGLVPRQPRRYDGG</sequence>
<evidence type="ECO:0000313" key="2">
    <source>
        <dbReference type="EMBL" id="MFC4110341.1"/>
    </source>
</evidence>
<dbReference type="InterPro" id="IPR019933">
    <property type="entry name" value="DivIVA_domain"/>
</dbReference>